<evidence type="ECO:0000256" key="1">
    <source>
        <dbReference type="SAM" id="MobiDB-lite"/>
    </source>
</evidence>
<dbReference type="Pfam" id="PF13960">
    <property type="entry name" value="DUF4218"/>
    <property type="match status" value="1"/>
</dbReference>
<dbReference type="EMBL" id="RWGY01001143">
    <property type="protein sequence ID" value="TVT96648.1"/>
    <property type="molecule type" value="Genomic_DNA"/>
</dbReference>
<organism evidence="4 5">
    <name type="scientific">Eragrostis curvula</name>
    <name type="common">weeping love grass</name>
    <dbReference type="NCBI Taxonomy" id="38414"/>
    <lineage>
        <taxon>Eukaryota</taxon>
        <taxon>Viridiplantae</taxon>
        <taxon>Streptophyta</taxon>
        <taxon>Embryophyta</taxon>
        <taxon>Tracheophyta</taxon>
        <taxon>Spermatophyta</taxon>
        <taxon>Magnoliopsida</taxon>
        <taxon>Liliopsida</taxon>
        <taxon>Poales</taxon>
        <taxon>Poaceae</taxon>
        <taxon>PACMAD clade</taxon>
        <taxon>Chloridoideae</taxon>
        <taxon>Eragrostideae</taxon>
        <taxon>Eragrostidinae</taxon>
        <taxon>Eragrostis</taxon>
    </lineage>
</organism>
<feature type="domain" description="DUF4218" evidence="2">
    <location>
        <begin position="722"/>
        <end position="833"/>
    </location>
</feature>
<accession>A0A5J9SCQ5</accession>
<evidence type="ECO:0000313" key="4">
    <source>
        <dbReference type="EMBL" id="TVT96648.1"/>
    </source>
</evidence>
<dbReference type="InterPro" id="IPR029480">
    <property type="entry name" value="Transpos_assoc"/>
</dbReference>
<evidence type="ECO:0008006" key="6">
    <source>
        <dbReference type="Google" id="ProtNLM"/>
    </source>
</evidence>
<comment type="caution">
    <text evidence="4">The sequence shown here is derived from an EMBL/GenBank/DDBJ whole genome shotgun (WGS) entry which is preliminary data.</text>
</comment>
<reference evidence="4 5" key="1">
    <citation type="journal article" date="2019" name="Sci. Rep.">
        <title>A high-quality genome of Eragrostis curvula grass provides insights into Poaceae evolution and supports new strategies to enhance forage quality.</title>
        <authorList>
            <person name="Carballo J."/>
            <person name="Santos B.A.C.M."/>
            <person name="Zappacosta D."/>
            <person name="Garbus I."/>
            <person name="Selva J.P."/>
            <person name="Gallo C.A."/>
            <person name="Diaz A."/>
            <person name="Albertini E."/>
            <person name="Caccamo M."/>
            <person name="Echenique V."/>
        </authorList>
    </citation>
    <scope>NUCLEOTIDE SEQUENCE [LARGE SCALE GENOMIC DNA]</scope>
    <source>
        <strain evidence="5">cv. Victoria</strain>
        <tissue evidence="4">Leaf</tissue>
    </source>
</reference>
<dbReference type="AlphaFoldDB" id="A0A5J9SCQ5"/>
<dbReference type="Gramene" id="TVT96648">
    <property type="protein sequence ID" value="TVT96648"/>
    <property type="gene ID" value="EJB05_58142"/>
</dbReference>
<proteinExistence type="predicted"/>
<dbReference type="Proteomes" id="UP000324897">
    <property type="component" value="Unassembled WGS sequence"/>
</dbReference>
<dbReference type="OrthoDB" id="783900at2759"/>
<dbReference type="PANTHER" id="PTHR10775:SF182">
    <property type="entry name" value="TRANSPOSON, EN_SPM-LIKE, TRANSPOSASE-ASSOCIATED DOMAIN PROTEIN-RELATED"/>
    <property type="match status" value="1"/>
</dbReference>
<dbReference type="InterPro" id="IPR025452">
    <property type="entry name" value="DUF4218"/>
</dbReference>
<dbReference type="Pfam" id="PF02992">
    <property type="entry name" value="Transposase_21"/>
    <property type="match status" value="1"/>
</dbReference>
<dbReference type="InterPro" id="IPR004242">
    <property type="entry name" value="Transposase_21"/>
</dbReference>
<feature type="region of interest" description="Disordered" evidence="1">
    <location>
        <begin position="99"/>
        <end position="132"/>
    </location>
</feature>
<evidence type="ECO:0000259" key="2">
    <source>
        <dbReference type="Pfam" id="PF13960"/>
    </source>
</evidence>
<keyword evidence="5" id="KW-1185">Reference proteome</keyword>
<sequence>MASHEDRSWMRLPRHSEVWKENFRTFIQNFGTSSSRRAGGSVACPCAICQCMIRHSDVFTIQLHLVTRGFADCFINNELEGPTCSSSAEGRVNHGVGPDLNTGITEPEDAQPTADAAPYFGEDDDEDASDNPAATNTLIRNIISGYIHGESIDAGEEPNKDAEIFLKLLEEAKKELYPGCKDATKVSFIVQLFQIKCLYGISNSALEAILNLFSKVLPEGHCIPDSLDKVKRVVRDLGLDYIKIHACKNDCVLFFKENAKLETCPVCGESRWRLADNEAADGATVKKRFPVKILRYFPLIPRLQRMYMSKQLSVDLQWHKKELVNDRKMRHPADSPAWKHVDKEYKLFAEEGRNIRLGLASDGFNPFGMQNVTYSIWPVMLIPYNLPPWLCQKQSNWLLSMLIPGPKSPGMDIDVYLRPLILELKELWETGVPTWDAATRKNFKLHALLLWTINDFPAYAMLSGWSTKGKFACPYCHKDTEYLWLKHGKKHCYMGHRRFLPSDHPWRNNKVSFNNDVETREAPVPLTGAQVLQQYESFEQVMLGKNASKKRKRDEDQRWHNWRKKSIFFELPYWSSLLIRHNLDVMHIEKNICESILGTLLELAGKCKDGEKSRLDMEHLQIRPDQHPVIENDKYILPPALYKLDKKDKEMLCEFLYGVKMPDGVSSNIRRCVDLKSSKVSGLKTHDYHLILQKLLPLVVRRILPEQVVIALIQLSNFFDALCSKELVEAELDKLSISIRETVCRLEMLFPPSFFDIMMHLPVHLAEEAKLGGPVCYRWMYPVERYLRTAKGYVRNKAYPEGSIAEGYILEECLTFCSRFLDVDTKLNRVDRHESIAVNEPPSGLSIFADMDYKRRGQTIDMIEGDEMRKMRHYIISNCTEASQWVDAHMEELKKYGTRNLKKRHEEQFVRWFEGKIRALYAKGEVSSEMFALAQGPDDRARTLHRCHINNWLFRTVDIEKSLVTQNSGVLVKGDGTTGNMNWYGVIKRMISLEFPGQKEVILFQCDWYDVPAATSNRGRGYNKDQFGIIDIDTTRYSVIALKPRDLFAMPELELEDSIDVGIEVINSFGVHQDLTNWTRSDKEGTSGDVSVIAQVQTEAVDEPDDAVFDYDDEDDEDDTYVDDGVVAPVASVVQGEDDDFFI</sequence>
<dbReference type="PANTHER" id="PTHR10775">
    <property type="entry name" value="OS08G0208400 PROTEIN"/>
    <property type="match status" value="1"/>
</dbReference>
<gene>
    <name evidence="4" type="ORF">EJB05_58142</name>
</gene>
<feature type="domain" description="Transposase-associated" evidence="3">
    <location>
        <begin position="7"/>
        <end position="72"/>
    </location>
</feature>
<protein>
    <recommendedName>
        <fullName evidence="6">DUF4218 domain-containing protein</fullName>
    </recommendedName>
</protein>
<name>A0A5J9SCQ5_9POAL</name>
<evidence type="ECO:0000313" key="5">
    <source>
        <dbReference type="Proteomes" id="UP000324897"/>
    </source>
</evidence>
<evidence type="ECO:0000259" key="3">
    <source>
        <dbReference type="Pfam" id="PF13963"/>
    </source>
</evidence>
<dbReference type="Pfam" id="PF13963">
    <property type="entry name" value="Transpos_assoc"/>
    <property type="match status" value="1"/>
</dbReference>